<reference evidence="1" key="1">
    <citation type="submission" date="2020-09" db="EMBL/GenBank/DDBJ databases">
        <title>Genome-Enabled Discovery of Anthraquinone Biosynthesis in Senna tora.</title>
        <authorList>
            <person name="Kang S.-H."/>
            <person name="Pandey R.P."/>
            <person name="Lee C.-M."/>
            <person name="Sim J.-S."/>
            <person name="Jeong J.-T."/>
            <person name="Choi B.-S."/>
            <person name="Jung M."/>
            <person name="Ginzburg D."/>
            <person name="Zhao K."/>
            <person name="Won S.Y."/>
            <person name="Oh T.-J."/>
            <person name="Yu Y."/>
            <person name="Kim N.-H."/>
            <person name="Lee O.R."/>
            <person name="Lee T.-H."/>
            <person name="Bashyal P."/>
            <person name="Kim T.-S."/>
            <person name="Lee W.-H."/>
            <person name="Kawkins C."/>
            <person name="Kim C.-K."/>
            <person name="Kim J.S."/>
            <person name="Ahn B.O."/>
            <person name="Rhee S.Y."/>
            <person name="Sohng J.K."/>
        </authorList>
    </citation>
    <scope>NUCLEOTIDE SEQUENCE</scope>
    <source>
        <tissue evidence="1">Leaf</tissue>
    </source>
</reference>
<keyword evidence="1" id="KW-0808">Transferase</keyword>
<protein>
    <submittedName>
        <fullName evidence="1">Reverse transcriptase</fullName>
    </submittedName>
</protein>
<keyword evidence="2" id="KW-1185">Reference proteome</keyword>
<dbReference type="GO" id="GO:0003964">
    <property type="term" value="F:RNA-directed DNA polymerase activity"/>
    <property type="evidence" value="ECO:0007669"/>
    <property type="project" value="UniProtKB-KW"/>
</dbReference>
<dbReference type="AlphaFoldDB" id="A0A834TJQ8"/>
<accession>A0A834TJQ8</accession>
<name>A0A834TJQ8_9FABA</name>
<dbReference type="Proteomes" id="UP000634136">
    <property type="component" value="Unassembled WGS sequence"/>
</dbReference>
<comment type="caution">
    <text evidence="1">The sequence shown here is derived from an EMBL/GenBank/DDBJ whole genome shotgun (WGS) entry which is preliminary data.</text>
</comment>
<gene>
    <name evidence="1" type="ORF">G2W53_027690</name>
</gene>
<dbReference type="EMBL" id="JAAIUW010000008">
    <property type="protein sequence ID" value="KAF7822235.1"/>
    <property type="molecule type" value="Genomic_DNA"/>
</dbReference>
<proteinExistence type="predicted"/>
<keyword evidence="1" id="KW-0695">RNA-directed DNA polymerase</keyword>
<keyword evidence="1" id="KW-0548">Nucleotidyltransferase</keyword>
<sequence length="147" mass="16118">MGNNNSLPWNSLFATTSWFCWKQRNDHIFNNRTSDVNLVLNSIFSHIKCYLESSSVSNTVNLVQDHVGGGNSTREAPVMGSAKINVDGAYWQLDDSISCGGSIRNSDGIGFQALPRIWAKVLFSKLSYGGSSLAYTLLGTRTCVGWC</sequence>
<evidence type="ECO:0000313" key="2">
    <source>
        <dbReference type="Proteomes" id="UP000634136"/>
    </source>
</evidence>
<organism evidence="1 2">
    <name type="scientific">Senna tora</name>
    <dbReference type="NCBI Taxonomy" id="362788"/>
    <lineage>
        <taxon>Eukaryota</taxon>
        <taxon>Viridiplantae</taxon>
        <taxon>Streptophyta</taxon>
        <taxon>Embryophyta</taxon>
        <taxon>Tracheophyta</taxon>
        <taxon>Spermatophyta</taxon>
        <taxon>Magnoliopsida</taxon>
        <taxon>eudicotyledons</taxon>
        <taxon>Gunneridae</taxon>
        <taxon>Pentapetalae</taxon>
        <taxon>rosids</taxon>
        <taxon>fabids</taxon>
        <taxon>Fabales</taxon>
        <taxon>Fabaceae</taxon>
        <taxon>Caesalpinioideae</taxon>
        <taxon>Cassia clade</taxon>
        <taxon>Senna</taxon>
    </lineage>
</organism>
<evidence type="ECO:0000313" key="1">
    <source>
        <dbReference type="EMBL" id="KAF7822235.1"/>
    </source>
</evidence>